<reference evidence="1 2" key="1">
    <citation type="submission" date="2018-02" db="EMBL/GenBank/DDBJ databases">
        <title>Genome sequence of the basidiomycete white-rot fungus Phlebia centrifuga.</title>
        <authorList>
            <person name="Granchi Z."/>
            <person name="Peng M."/>
            <person name="de Vries R.P."/>
            <person name="Hilden K."/>
            <person name="Makela M.R."/>
            <person name="Grigoriev I."/>
            <person name="Riley R."/>
        </authorList>
    </citation>
    <scope>NUCLEOTIDE SEQUENCE [LARGE SCALE GENOMIC DNA]</scope>
    <source>
        <strain evidence="1 2">FBCC195</strain>
    </source>
</reference>
<evidence type="ECO:0000313" key="2">
    <source>
        <dbReference type="Proteomes" id="UP000186601"/>
    </source>
</evidence>
<dbReference type="AlphaFoldDB" id="A0A2R6PZ38"/>
<organism evidence="1 2">
    <name type="scientific">Hermanssonia centrifuga</name>
    <dbReference type="NCBI Taxonomy" id="98765"/>
    <lineage>
        <taxon>Eukaryota</taxon>
        <taxon>Fungi</taxon>
        <taxon>Dikarya</taxon>
        <taxon>Basidiomycota</taxon>
        <taxon>Agaricomycotina</taxon>
        <taxon>Agaricomycetes</taxon>
        <taxon>Polyporales</taxon>
        <taxon>Meruliaceae</taxon>
        <taxon>Hermanssonia</taxon>
    </lineage>
</organism>
<name>A0A2R6PZ38_9APHY</name>
<dbReference type="EMBL" id="MLYV02000421">
    <property type="protein sequence ID" value="PSR99315.1"/>
    <property type="molecule type" value="Genomic_DNA"/>
</dbReference>
<comment type="caution">
    <text evidence="1">The sequence shown here is derived from an EMBL/GenBank/DDBJ whole genome shotgun (WGS) entry which is preliminary data.</text>
</comment>
<accession>A0A2R6PZ38</accession>
<keyword evidence="2" id="KW-1185">Reference proteome</keyword>
<evidence type="ECO:0000313" key="1">
    <source>
        <dbReference type="EMBL" id="PSR99315.1"/>
    </source>
</evidence>
<protein>
    <submittedName>
        <fullName evidence="1">Uncharacterized protein</fullName>
    </submittedName>
</protein>
<proteinExistence type="predicted"/>
<dbReference type="Proteomes" id="UP000186601">
    <property type="component" value="Unassembled WGS sequence"/>
</dbReference>
<gene>
    <name evidence="1" type="ORF">PHLCEN_2v4174</name>
</gene>
<sequence>MRRDEYTFSVLPLCSIRNFEGSLEAEKMALLRDLFARLTRMCIACRSALCLFSIDGTETGLSLESRSKRTNQEGRELGTLENLRGTDQMSIRTGGMIMERCIAKHDIYRRSGNVTTPGSVNLWVKP</sequence>